<dbReference type="PROSITE" id="PS50048">
    <property type="entry name" value="ZN2_CY6_FUNGAL_2"/>
    <property type="match status" value="1"/>
</dbReference>
<protein>
    <recommendedName>
        <fullName evidence="3">Zn(2)-C6 fungal-type domain-containing protein</fullName>
    </recommendedName>
</protein>
<accession>A0A9P8PPV0</accession>
<dbReference type="AlphaFoldDB" id="A0A9P8PPV0"/>
<dbReference type="OrthoDB" id="39175at2759"/>
<proteinExistence type="predicted"/>
<name>A0A9P8PPV0_9ASCO</name>
<dbReference type="PANTHER" id="PTHR37534">
    <property type="entry name" value="TRANSCRIPTIONAL ACTIVATOR PROTEIN UGA3"/>
    <property type="match status" value="1"/>
</dbReference>
<dbReference type="Gene3D" id="4.10.240.10">
    <property type="entry name" value="Zn(2)-C6 fungal-type DNA-binding domain"/>
    <property type="match status" value="1"/>
</dbReference>
<reference evidence="4" key="2">
    <citation type="submission" date="2021-01" db="EMBL/GenBank/DDBJ databases">
        <authorList>
            <person name="Schikora-Tamarit M.A."/>
        </authorList>
    </citation>
    <scope>NUCLEOTIDE SEQUENCE</scope>
    <source>
        <strain evidence="4">CBS6341</strain>
    </source>
</reference>
<evidence type="ECO:0000313" key="5">
    <source>
        <dbReference type="Proteomes" id="UP000769528"/>
    </source>
</evidence>
<dbReference type="SUPFAM" id="SSF57701">
    <property type="entry name" value="Zn2/Cys6 DNA-binding domain"/>
    <property type="match status" value="1"/>
</dbReference>
<feature type="domain" description="Zn(2)-C6 fungal-type" evidence="3">
    <location>
        <begin position="39"/>
        <end position="69"/>
    </location>
</feature>
<keyword evidence="1" id="KW-0539">Nucleus</keyword>
<evidence type="ECO:0000259" key="3">
    <source>
        <dbReference type="PROSITE" id="PS50048"/>
    </source>
</evidence>
<dbReference type="InterPro" id="IPR001138">
    <property type="entry name" value="Zn2Cys6_DnaBD"/>
</dbReference>
<evidence type="ECO:0000256" key="2">
    <source>
        <dbReference type="SAM" id="MobiDB-lite"/>
    </source>
</evidence>
<reference evidence="4" key="1">
    <citation type="journal article" date="2021" name="Open Biol.">
        <title>Shared evolutionary footprints suggest mitochondrial oxidative damage underlies multiple complex I losses in fungi.</title>
        <authorList>
            <person name="Schikora-Tamarit M.A."/>
            <person name="Marcet-Houben M."/>
            <person name="Nosek J."/>
            <person name="Gabaldon T."/>
        </authorList>
    </citation>
    <scope>NUCLEOTIDE SEQUENCE</scope>
    <source>
        <strain evidence="4">CBS6341</strain>
    </source>
</reference>
<gene>
    <name evidence="4" type="ORF">WICMUC_002385</name>
</gene>
<evidence type="ECO:0000256" key="1">
    <source>
        <dbReference type="ARBA" id="ARBA00023242"/>
    </source>
</evidence>
<dbReference type="EMBL" id="JAEUBF010000681">
    <property type="protein sequence ID" value="KAH3676088.1"/>
    <property type="molecule type" value="Genomic_DNA"/>
</dbReference>
<organism evidence="4 5">
    <name type="scientific">Wickerhamomyces mucosus</name>
    <dbReference type="NCBI Taxonomy" id="1378264"/>
    <lineage>
        <taxon>Eukaryota</taxon>
        <taxon>Fungi</taxon>
        <taxon>Dikarya</taxon>
        <taxon>Ascomycota</taxon>
        <taxon>Saccharomycotina</taxon>
        <taxon>Saccharomycetes</taxon>
        <taxon>Phaffomycetales</taxon>
        <taxon>Wickerhamomycetaceae</taxon>
        <taxon>Wickerhamomyces</taxon>
    </lineage>
</organism>
<keyword evidence="5" id="KW-1185">Reference proteome</keyword>
<dbReference type="GO" id="GO:0000981">
    <property type="term" value="F:DNA-binding transcription factor activity, RNA polymerase II-specific"/>
    <property type="evidence" value="ECO:0007669"/>
    <property type="project" value="InterPro"/>
</dbReference>
<dbReference type="SMART" id="SM00066">
    <property type="entry name" value="GAL4"/>
    <property type="match status" value="1"/>
</dbReference>
<dbReference type="Proteomes" id="UP000769528">
    <property type="component" value="Unassembled WGS sequence"/>
</dbReference>
<dbReference type="PANTHER" id="PTHR37534:SF46">
    <property type="entry name" value="ZN(II)2CYS6 TRANSCRIPTION FACTOR (EUROFUNG)"/>
    <property type="match status" value="1"/>
</dbReference>
<dbReference type="Pfam" id="PF00172">
    <property type="entry name" value="Zn_clus"/>
    <property type="match status" value="1"/>
</dbReference>
<comment type="caution">
    <text evidence="4">The sequence shown here is derived from an EMBL/GenBank/DDBJ whole genome shotgun (WGS) entry which is preliminary data.</text>
</comment>
<feature type="region of interest" description="Disordered" evidence="2">
    <location>
        <begin position="1"/>
        <end position="23"/>
    </location>
</feature>
<evidence type="ECO:0000313" key="4">
    <source>
        <dbReference type="EMBL" id="KAH3676088.1"/>
    </source>
</evidence>
<sequence>MTVKDNSSSTASTALSTGSTNTTKKIIKHSKKFERTQTGCLQCRQKKKKCDGRRPSCLSCLKKGIQCEFPANIRFFQFQANNSNIPKVETAPLIPKQSNKIEKVEVTTKPDVIDKKVERISEPLKVKQIETQYKHQKQHSCCTNTSNDVPELIRSSSVSTISSMQSSQSERQLSFSSILSTEDENSIDPLLKVTSKNPIYLDESRNDSKKFKPIINQSFEKKKQDDEDMNNALHLASEGESISNILNTISIDLIKKSIHNLKYIDFEEKLNNYYQNNSSTAVHISNIIKKDGFLNNHGDHLENNLQTHLELKDHGLNEYFF</sequence>
<dbReference type="CDD" id="cd00067">
    <property type="entry name" value="GAL4"/>
    <property type="match status" value="1"/>
</dbReference>
<dbReference type="GO" id="GO:0008270">
    <property type="term" value="F:zinc ion binding"/>
    <property type="evidence" value="ECO:0007669"/>
    <property type="project" value="InterPro"/>
</dbReference>
<dbReference type="PROSITE" id="PS00463">
    <property type="entry name" value="ZN2_CY6_FUNGAL_1"/>
    <property type="match status" value="1"/>
</dbReference>
<dbReference type="InterPro" id="IPR036864">
    <property type="entry name" value="Zn2-C6_fun-type_DNA-bd_sf"/>
</dbReference>